<dbReference type="AlphaFoldDB" id="A0A919G5T4"/>
<dbReference type="PANTHER" id="PTHR48097:SF9">
    <property type="entry name" value="L-THREONINE ALDOLASE"/>
    <property type="match status" value="1"/>
</dbReference>
<accession>A0A919G5T4</accession>
<gene>
    <name evidence="5" type="ORF">GCM10018781_54700</name>
</gene>
<keyword evidence="3" id="KW-0663">Pyridoxal phosphate</keyword>
<dbReference type="RefSeq" id="WP_190213580.1">
    <property type="nucleotide sequence ID" value="NZ_BNBO01000038.1"/>
</dbReference>
<dbReference type="Gene3D" id="3.90.1150.10">
    <property type="entry name" value="Aspartate Aminotransferase, domain 1"/>
    <property type="match status" value="1"/>
</dbReference>
<keyword evidence="6" id="KW-1185">Reference proteome</keyword>
<reference evidence="5" key="2">
    <citation type="submission" date="2020-09" db="EMBL/GenBank/DDBJ databases">
        <authorList>
            <person name="Sun Q."/>
            <person name="Ohkuma M."/>
        </authorList>
    </citation>
    <scope>NUCLEOTIDE SEQUENCE</scope>
    <source>
        <strain evidence="5">JCM 4646</strain>
    </source>
</reference>
<evidence type="ECO:0000256" key="3">
    <source>
        <dbReference type="ARBA" id="ARBA00022898"/>
    </source>
</evidence>
<dbReference type="InterPro" id="IPR015422">
    <property type="entry name" value="PyrdxlP-dep_Trfase_small"/>
</dbReference>
<proteinExistence type="inferred from homology"/>
<dbReference type="GO" id="GO:0006545">
    <property type="term" value="P:glycine biosynthetic process"/>
    <property type="evidence" value="ECO:0007669"/>
    <property type="project" value="TreeGrafter"/>
</dbReference>
<dbReference type="InterPro" id="IPR015424">
    <property type="entry name" value="PyrdxlP-dep_Trfase"/>
</dbReference>
<dbReference type="InterPro" id="IPR001597">
    <property type="entry name" value="ArAA_b-elim_lyase/Thr_aldolase"/>
</dbReference>
<dbReference type="GeneID" id="95355829"/>
<name>A0A919G5T4_9ACTN</name>
<dbReference type="SUPFAM" id="SSF53383">
    <property type="entry name" value="PLP-dependent transferases"/>
    <property type="match status" value="1"/>
</dbReference>
<protein>
    <submittedName>
        <fullName evidence="5">Threonine aldolase</fullName>
    </submittedName>
</protein>
<dbReference type="Pfam" id="PF01212">
    <property type="entry name" value="Beta_elim_lyase"/>
    <property type="match status" value="1"/>
</dbReference>
<comment type="caution">
    <text evidence="5">The sequence shown here is derived from an EMBL/GenBank/DDBJ whole genome shotgun (WGS) entry which is preliminary data.</text>
</comment>
<dbReference type="Gene3D" id="3.40.640.10">
    <property type="entry name" value="Type I PLP-dependent aspartate aminotransferase-like (Major domain)"/>
    <property type="match status" value="1"/>
</dbReference>
<sequence length="381" mass="41439">MDVNENDDPAAAVAGPSVQERRFAALRGCERLLSGTRPQNLRERLAALTAEAEQAHDLDRRPDFYGDGVVRALEERVAALLGAADAAFFPTGTMAQQIAMRIWADRRGERNVALHPLSHPERHERRAYATLGGLHSVWPTTEPRIPTPEEIRGFDESYAVLTLELPLREAGFVLPTWDELTATVSAEDAPVHFDGARLWESTFHLGHSLPEIAALADSVYVSFYKTLGGVSGAALTGDREFVRTAKAWRHRYGGQLFQQWPAALSALAGLDRELPRLESYVTHAKVVAAALAEALAAVPGARVFPEPPHTHQFQVWLPYPARALDEAGLRLAEESGLGLFGGWRDSALPGLAMTEVTVAGPALEWTAKDVTAGVEALLALL</sequence>
<dbReference type="GO" id="GO:0005829">
    <property type="term" value="C:cytosol"/>
    <property type="evidence" value="ECO:0007669"/>
    <property type="project" value="TreeGrafter"/>
</dbReference>
<dbReference type="PANTHER" id="PTHR48097">
    <property type="entry name" value="L-THREONINE ALDOLASE-RELATED"/>
    <property type="match status" value="1"/>
</dbReference>
<comment type="cofactor">
    <cofactor evidence="1">
        <name>pyridoxal 5'-phosphate</name>
        <dbReference type="ChEBI" id="CHEBI:597326"/>
    </cofactor>
</comment>
<feature type="domain" description="Aromatic amino acid beta-eliminating lyase/threonine aldolase" evidence="4">
    <location>
        <begin position="66"/>
        <end position="303"/>
    </location>
</feature>
<dbReference type="Proteomes" id="UP000617734">
    <property type="component" value="Unassembled WGS sequence"/>
</dbReference>
<dbReference type="InterPro" id="IPR015421">
    <property type="entry name" value="PyrdxlP-dep_Trfase_major"/>
</dbReference>
<evidence type="ECO:0000256" key="2">
    <source>
        <dbReference type="ARBA" id="ARBA00006966"/>
    </source>
</evidence>
<dbReference type="EMBL" id="BNBO01000038">
    <property type="protein sequence ID" value="GHH78617.1"/>
    <property type="molecule type" value="Genomic_DNA"/>
</dbReference>
<evidence type="ECO:0000256" key="1">
    <source>
        <dbReference type="ARBA" id="ARBA00001933"/>
    </source>
</evidence>
<comment type="similarity">
    <text evidence="2">Belongs to the threonine aldolase family.</text>
</comment>
<dbReference type="GO" id="GO:0008732">
    <property type="term" value="F:L-allo-threonine aldolase activity"/>
    <property type="evidence" value="ECO:0007669"/>
    <property type="project" value="TreeGrafter"/>
</dbReference>
<evidence type="ECO:0000313" key="6">
    <source>
        <dbReference type="Proteomes" id="UP000617734"/>
    </source>
</evidence>
<reference evidence="5" key="1">
    <citation type="journal article" date="2014" name="Int. J. Syst. Evol. Microbiol.">
        <title>Complete genome sequence of Corynebacterium casei LMG S-19264T (=DSM 44701T), isolated from a smear-ripened cheese.</title>
        <authorList>
            <consortium name="US DOE Joint Genome Institute (JGI-PGF)"/>
            <person name="Walter F."/>
            <person name="Albersmeier A."/>
            <person name="Kalinowski J."/>
            <person name="Ruckert C."/>
        </authorList>
    </citation>
    <scope>NUCLEOTIDE SEQUENCE</scope>
    <source>
        <strain evidence="5">JCM 4646</strain>
    </source>
</reference>
<organism evidence="5 6">
    <name type="scientific">Kitasatospora indigofera</name>
    <dbReference type="NCBI Taxonomy" id="67307"/>
    <lineage>
        <taxon>Bacteria</taxon>
        <taxon>Bacillati</taxon>
        <taxon>Actinomycetota</taxon>
        <taxon>Actinomycetes</taxon>
        <taxon>Kitasatosporales</taxon>
        <taxon>Streptomycetaceae</taxon>
        <taxon>Kitasatospora</taxon>
    </lineage>
</organism>
<dbReference type="GO" id="GO:0006567">
    <property type="term" value="P:L-threonine catabolic process"/>
    <property type="evidence" value="ECO:0007669"/>
    <property type="project" value="TreeGrafter"/>
</dbReference>
<evidence type="ECO:0000259" key="4">
    <source>
        <dbReference type="Pfam" id="PF01212"/>
    </source>
</evidence>
<evidence type="ECO:0000313" key="5">
    <source>
        <dbReference type="EMBL" id="GHH78617.1"/>
    </source>
</evidence>